<dbReference type="GO" id="GO:0106008">
    <property type="term" value="F:2-oxoglutaramate amidase activity"/>
    <property type="evidence" value="ECO:0007669"/>
    <property type="project" value="TreeGrafter"/>
</dbReference>
<evidence type="ECO:0000256" key="1">
    <source>
        <dbReference type="ARBA" id="ARBA00010613"/>
    </source>
</evidence>
<dbReference type="AlphaFoldDB" id="A0A5M8P454"/>
<dbReference type="PANTHER" id="PTHR47799:SF1">
    <property type="entry name" value="OMEGA-AMIDASE YAFV"/>
    <property type="match status" value="1"/>
</dbReference>
<comment type="similarity">
    <text evidence="1">Belongs to the carbon-nitrogen hydrolase superfamily. NIT1/NIT2 family.</text>
</comment>
<reference evidence="7 9" key="1">
    <citation type="submission" date="2019-03" db="EMBL/GenBank/DDBJ databases">
        <title>Single cell metagenomics reveals metabolic interactions within the superorganism composed of flagellate Streblomastix strix and complex community of Bacteroidetes bacteria on its surface.</title>
        <authorList>
            <person name="Treitli S.C."/>
            <person name="Kolisko M."/>
            <person name="Husnik F."/>
            <person name="Keeling P."/>
            <person name="Hampl V."/>
        </authorList>
    </citation>
    <scope>NUCLEOTIDE SEQUENCE [LARGE SCALE GENOMIC DNA]</scope>
    <source>
        <strain evidence="7">St1</strain>
    </source>
</reference>
<evidence type="ECO:0000259" key="6">
    <source>
        <dbReference type="PROSITE" id="PS50263"/>
    </source>
</evidence>
<organism evidence="7 9">
    <name type="scientific">Candidatus Ordinivivax streblomastigis</name>
    <dbReference type="NCBI Taxonomy" id="2540710"/>
    <lineage>
        <taxon>Bacteria</taxon>
        <taxon>Pseudomonadati</taxon>
        <taxon>Bacteroidota</taxon>
        <taxon>Bacteroidia</taxon>
        <taxon>Bacteroidales</taxon>
        <taxon>Candidatus Ordinivivax</taxon>
    </lineage>
</organism>
<accession>A0A5M8P454</accession>
<dbReference type="PANTHER" id="PTHR47799">
    <property type="entry name" value="OMEGA-AMIDASE YAFV"/>
    <property type="match status" value="1"/>
</dbReference>
<evidence type="ECO:0000313" key="7">
    <source>
        <dbReference type="EMBL" id="KAA6303243.1"/>
    </source>
</evidence>
<evidence type="ECO:0000256" key="2">
    <source>
        <dbReference type="ARBA" id="ARBA00022801"/>
    </source>
</evidence>
<evidence type="ECO:0000313" key="8">
    <source>
        <dbReference type="EMBL" id="KAA6303404.1"/>
    </source>
</evidence>
<gene>
    <name evidence="7" type="ORF">EZS26_000403</name>
    <name evidence="8" type="ORF">EZS26_000564</name>
</gene>
<evidence type="ECO:0000256" key="3">
    <source>
        <dbReference type="ARBA" id="ARBA00039118"/>
    </source>
</evidence>
<dbReference type="NCBIfam" id="NF007757">
    <property type="entry name" value="PRK10438.1"/>
    <property type="match status" value="1"/>
</dbReference>
<dbReference type="EC" id="3.5.1.3" evidence="3"/>
<comment type="caution">
    <text evidence="7">The sequence shown here is derived from an EMBL/GenBank/DDBJ whole genome shotgun (WGS) entry which is preliminary data.</text>
</comment>
<dbReference type="EMBL" id="SNRX01000002">
    <property type="protein sequence ID" value="KAA6303404.1"/>
    <property type="molecule type" value="Genomic_DNA"/>
</dbReference>
<evidence type="ECO:0000313" key="9">
    <source>
        <dbReference type="Proteomes" id="UP000324575"/>
    </source>
</evidence>
<evidence type="ECO:0000256" key="4">
    <source>
        <dbReference type="ARBA" id="ARBA00052904"/>
    </source>
</evidence>
<dbReference type="InterPro" id="IPR052737">
    <property type="entry name" value="Omega-amidase_YafV"/>
</dbReference>
<protein>
    <recommendedName>
        <fullName evidence="5">Omega-amidase YafV</fullName>
        <ecNumber evidence="3">3.5.1.3</ecNumber>
    </recommendedName>
</protein>
<proteinExistence type="inferred from homology"/>
<dbReference type="EMBL" id="SNRX01000002">
    <property type="protein sequence ID" value="KAA6303243.1"/>
    <property type="molecule type" value="Genomic_DNA"/>
</dbReference>
<dbReference type="Gene3D" id="3.60.110.10">
    <property type="entry name" value="Carbon-nitrogen hydrolase"/>
    <property type="match status" value="1"/>
</dbReference>
<comment type="catalytic activity">
    <reaction evidence="4">
        <text>a monoamide of a dicarboxylate + H2O = a dicarboxylate + NH4(+)</text>
        <dbReference type="Rhea" id="RHEA:11716"/>
        <dbReference type="ChEBI" id="CHEBI:15377"/>
        <dbReference type="ChEBI" id="CHEBI:28938"/>
        <dbReference type="ChEBI" id="CHEBI:28965"/>
        <dbReference type="ChEBI" id="CHEBI:77450"/>
        <dbReference type="EC" id="3.5.1.3"/>
    </reaction>
</comment>
<dbReference type="InterPro" id="IPR003010">
    <property type="entry name" value="C-N_Hydrolase"/>
</dbReference>
<keyword evidence="2 7" id="KW-0378">Hydrolase</keyword>
<dbReference type="Pfam" id="PF00795">
    <property type="entry name" value="CN_hydrolase"/>
    <property type="match status" value="1"/>
</dbReference>
<dbReference type="FunFam" id="3.60.110.10:FF:000004">
    <property type="entry name" value="Carbon-nitrogen hydrolase"/>
    <property type="match status" value="1"/>
</dbReference>
<dbReference type="Proteomes" id="UP000324575">
    <property type="component" value="Unassembled WGS sequence"/>
</dbReference>
<feature type="domain" description="CN hydrolase" evidence="6">
    <location>
        <begin position="4"/>
        <end position="241"/>
    </location>
</feature>
<dbReference type="PROSITE" id="PS50263">
    <property type="entry name" value="CN_HYDROLASE"/>
    <property type="match status" value="1"/>
</dbReference>
<dbReference type="InterPro" id="IPR036526">
    <property type="entry name" value="C-N_Hydrolase_sf"/>
</dbReference>
<dbReference type="SUPFAM" id="SSF56317">
    <property type="entry name" value="Carbon-nitrogen hydrolase"/>
    <property type="match status" value="1"/>
</dbReference>
<evidence type="ECO:0000256" key="5">
    <source>
        <dbReference type="ARBA" id="ARBA00072139"/>
    </source>
</evidence>
<sequence>MEGLRISIIQSDIAWENVAQNLENYLQCLLPLQGKSDLVVMPEMCTTGFSMDVAFLAELDNGQTMQTIRSWAQKLDLAIAGSFVAKDINGKLFNRGFFVTPDGDASFADKRHLFQISGENCVFTAGTNCPVISYKAWNIRLIVCYDLRFPVWIRNKNNEYDLLLCVANWPTSRATIWKVLLQARAIENLCYVCGVNRIGTDHNGIQYQGDSVVLDFKGDTLLATEVNKASVATTTISQTQLQQFRQKFPVWQDADAFKIEEN</sequence>
<name>A0A5M8P454_9BACT</name>
<dbReference type="GO" id="GO:0050152">
    <property type="term" value="F:omega-amidase activity"/>
    <property type="evidence" value="ECO:0007669"/>
    <property type="project" value="UniProtKB-EC"/>
</dbReference>